<dbReference type="InterPro" id="IPR002318">
    <property type="entry name" value="Ala-tRNA-lgiase_IIc"/>
</dbReference>
<feature type="binding site" evidence="12">
    <location>
        <position position="733"/>
    </location>
    <ligand>
        <name>Zn(2+)</name>
        <dbReference type="ChEBI" id="CHEBI:29105"/>
    </ligand>
</feature>
<feature type="binding site" evidence="12">
    <location>
        <position position="618"/>
    </location>
    <ligand>
        <name>Zn(2+)</name>
        <dbReference type="ChEBI" id="CHEBI:29105"/>
    </ligand>
</feature>
<dbReference type="PANTHER" id="PTHR11777">
    <property type="entry name" value="ALANYL-TRNA SYNTHETASE"/>
    <property type="match status" value="1"/>
</dbReference>
<evidence type="ECO:0000256" key="5">
    <source>
        <dbReference type="ARBA" id="ARBA00022741"/>
    </source>
</evidence>
<dbReference type="GO" id="GO:0008270">
    <property type="term" value="F:zinc ion binding"/>
    <property type="evidence" value="ECO:0007669"/>
    <property type="project" value="UniProtKB-UniRule"/>
</dbReference>
<protein>
    <recommendedName>
        <fullName evidence="12">Alanine--tRNA ligase</fullName>
        <ecNumber evidence="12">6.1.1.7</ecNumber>
    </recommendedName>
    <alternativeName>
        <fullName evidence="12">Alanyl-tRNA synthetase</fullName>
        <shortName evidence="12">AlaRS</shortName>
    </alternativeName>
</protein>
<dbReference type="InterPro" id="IPR012947">
    <property type="entry name" value="tRNA_SAD"/>
</dbReference>
<comment type="cofactor">
    <cofactor evidence="12">
        <name>Zn(2+)</name>
        <dbReference type="ChEBI" id="CHEBI:29105"/>
    </cofactor>
    <text evidence="12">Binds 1 zinc ion per subunit.</text>
</comment>
<reference evidence="15" key="1">
    <citation type="journal article" date="2018" name="Nat. Microbiol.">
        <title>Leveraging single-cell genomics to expand the fungal tree of life.</title>
        <authorList>
            <person name="Ahrendt S.R."/>
            <person name="Quandt C.A."/>
            <person name="Ciobanu D."/>
            <person name="Clum A."/>
            <person name="Salamov A."/>
            <person name="Andreopoulos B."/>
            <person name="Cheng J.F."/>
            <person name="Woyke T."/>
            <person name="Pelin A."/>
            <person name="Henrissat B."/>
            <person name="Reynolds N.K."/>
            <person name="Benny G.L."/>
            <person name="Smith M.E."/>
            <person name="James T.Y."/>
            <person name="Grigoriev I.V."/>
        </authorList>
    </citation>
    <scope>NUCLEOTIDE SEQUENCE [LARGE SCALE GENOMIC DNA]</scope>
    <source>
        <strain evidence="15">ATCC 52028</strain>
    </source>
</reference>
<keyword evidence="8 12" id="KW-0694">RNA-binding</keyword>
<evidence type="ECO:0000313" key="14">
    <source>
        <dbReference type="EMBL" id="RKO99704.1"/>
    </source>
</evidence>
<dbReference type="GO" id="GO:0070143">
    <property type="term" value="P:mitochondrial alanyl-tRNA aminoacylation"/>
    <property type="evidence" value="ECO:0007669"/>
    <property type="project" value="UniProtKB-UniRule"/>
</dbReference>
<dbReference type="EMBL" id="ML014263">
    <property type="protein sequence ID" value="RKO99704.1"/>
    <property type="molecule type" value="Genomic_DNA"/>
</dbReference>
<dbReference type="GO" id="GO:0000049">
    <property type="term" value="F:tRNA binding"/>
    <property type="evidence" value="ECO:0007669"/>
    <property type="project" value="UniProtKB-KW"/>
</dbReference>
<dbReference type="Gene3D" id="3.30.980.10">
    <property type="entry name" value="Threonyl-trna Synthetase, Chain A, domain 2"/>
    <property type="match status" value="1"/>
</dbReference>
<dbReference type="GO" id="GO:0002161">
    <property type="term" value="F:aminoacyl-tRNA deacylase activity"/>
    <property type="evidence" value="ECO:0007669"/>
    <property type="project" value="TreeGrafter"/>
</dbReference>
<dbReference type="InterPro" id="IPR018164">
    <property type="entry name" value="Ala-tRNA-synth_IIc_N"/>
</dbReference>
<evidence type="ECO:0000313" key="15">
    <source>
        <dbReference type="Proteomes" id="UP000274922"/>
    </source>
</evidence>
<keyword evidence="9 12" id="KW-0648">Protein biosynthesis</keyword>
<dbReference type="GO" id="GO:0005739">
    <property type="term" value="C:mitochondrion"/>
    <property type="evidence" value="ECO:0007669"/>
    <property type="project" value="UniProtKB-SubCell"/>
</dbReference>
<keyword evidence="15" id="KW-1185">Reference proteome</keyword>
<evidence type="ECO:0000256" key="10">
    <source>
        <dbReference type="ARBA" id="ARBA00023146"/>
    </source>
</evidence>
<dbReference type="FunFam" id="3.30.980.10:FF:000004">
    <property type="entry name" value="Alanine--tRNA ligase, cytoplasmic"/>
    <property type="match status" value="1"/>
</dbReference>
<sequence length="978" mass="107853">MTGDQSNESSGASPPQLEWPAARVRQAYISYFADKHNHTIVPSSSTVPHDDPTLMFTNSGMAQFKPIFLGVVDPHSDMAQLTRAVDAQKCIRAGGKHNDLDDVGKDTYHHTFFEMLGNWSFGDYFKREAITYAWDLLTNVYGMPKDRLYVTYFGGDEALKLAPDLEARNLWLEVGVAEDHILPGSAKDNFWEMGDQGPCGGCSEIHYDRIGGRNAAHLVNMDDPDVLEIWNLVFMEFNREKDRSLRPLPNKHVDTGMGFERVVSILQDKRSNYDTDVFTPILDEIQRMTGARPYAGRVGDDDVDGIDTAYRVVADHVRTLTFAITDGAVPDNEGAGYTVRRILRRGSRYIRKKFDVPTGNFFSRLSRVVVEQMGDVYPEIRQRPQDLVEMLDEEERSFARTLDRGERLFTSVTQKMKAEGKTEVEPLTVWRLYDTFGFPVDLTRIMVDEAGLTFDEAAFAQVEADFKARSKVTKTLEGGEARPELDIHALGDLQKRHVPITQDNDKFHKEQTEGRVLAIFDPATKTFVDEVTKEGALVGVILDQTCFYAEAGGQEGDQGALFVEGELDFHVEDVKAFGGYVLHIGRIKFGALRVDQTVEASFDALRRWPLRHNHTGTHILNAALRAVLGDGVDQKGSLVAAEKLRFSYSCRSPPTREQLASIETLCNSMIAEGVTVYTKEVPLASARNIAGLRCVFGEVYPDPVRVVSVGVPVDDLIAHPENTAWMERPVEFCGGTHVRNTSDIKRLLLTEEASISKGVRRITAVTGETAARFQRNVAELDYRVAALARLAGPELEAALRDATRAIDAADIPLLDKLRLRDAHAAVKKTFDDAEKARKAAEGKRAVEDVKTFFAAPEPTEGPIDLAAAVYIQRFDVGAGSRAVKDATGTVARMPRRAALVMGVELKDQRVTYAAVVGSELAKEKGLDATKWVAAVATPLGGKGNGRALNAAGAVQGDAVTEENVQAALKAARDFVAAL</sequence>
<dbReference type="SUPFAM" id="SSF55186">
    <property type="entry name" value="ThrRS/AlaRS common domain"/>
    <property type="match status" value="1"/>
</dbReference>
<evidence type="ECO:0000256" key="3">
    <source>
        <dbReference type="ARBA" id="ARBA00022598"/>
    </source>
</evidence>
<evidence type="ECO:0000256" key="2">
    <source>
        <dbReference type="ARBA" id="ARBA00022555"/>
    </source>
</evidence>
<dbReference type="Gene3D" id="2.40.30.130">
    <property type="match status" value="1"/>
</dbReference>
<dbReference type="Gene3D" id="3.10.310.40">
    <property type="match status" value="1"/>
</dbReference>
<dbReference type="Pfam" id="PF02272">
    <property type="entry name" value="DHHA1"/>
    <property type="match status" value="1"/>
</dbReference>
<dbReference type="Pfam" id="PF26023">
    <property type="entry name" value="ALA1"/>
    <property type="match status" value="1"/>
</dbReference>
<dbReference type="AlphaFoldDB" id="A0A4P9X3U9"/>
<dbReference type="InterPro" id="IPR045864">
    <property type="entry name" value="aa-tRNA-synth_II/BPL/LPL"/>
</dbReference>
<evidence type="ECO:0000256" key="7">
    <source>
        <dbReference type="ARBA" id="ARBA00022840"/>
    </source>
</evidence>
<feature type="domain" description="Alanyl-transfer RNA synthetases family profile" evidence="13">
    <location>
        <begin position="19"/>
        <end position="776"/>
    </location>
</feature>
<comment type="function">
    <text evidence="12">Catalyzes the attachment of alanine to tRNA(Ala) in a two-step reaction: alanine is first activated by ATP to form Ala-AMP and then transferred to the acceptor end of tRNA(Ala). Also edits incorrectly charged tRNA(Ala) via its editing domain.</text>
</comment>
<comment type="domain">
    <text evidence="12">Consists of three domains; the N-terminal catalytic domain, the editing domain and the C-terminal C-Ala domain. The editing domain removes incorrectly charged amino acids, while the C-Ala domain, along with tRNA(Ala), serves as a bridge to cooperatively bring together the editing and aminoacylation centers thus stimulating deacylation of misacylated tRNAs.</text>
</comment>
<comment type="subunit">
    <text evidence="12">Monomer.</text>
</comment>
<keyword evidence="7 12" id="KW-0067">ATP-binding</keyword>
<evidence type="ECO:0000256" key="1">
    <source>
        <dbReference type="ARBA" id="ARBA00008429"/>
    </source>
</evidence>
<dbReference type="OrthoDB" id="2423964at2759"/>
<keyword evidence="5 12" id="KW-0547">Nucleotide-binding</keyword>
<dbReference type="PANTHER" id="PTHR11777:SF9">
    <property type="entry name" value="ALANINE--TRNA LIGASE, CYTOPLASMIC"/>
    <property type="match status" value="1"/>
</dbReference>
<dbReference type="HAMAP" id="MF_00036_B">
    <property type="entry name" value="Ala_tRNA_synth_B"/>
    <property type="match status" value="1"/>
</dbReference>
<dbReference type="GO" id="GO:0005524">
    <property type="term" value="F:ATP binding"/>
    <property type="evidence" value="ECO:0007669"/>
    <property type="project" value="UniProtKB-UniRule"/>
</dbReference>
<dbReference type="InterPro" id="IPR018163">
    <property type="entry name" value="Thr/Ala-tRNA-synth_IIc_edit"/>
</dbReference>
<evidence type="ECO:0000256" key="11">
    <source>
        <dbReference type="ARBA" id="ARBA00048300"/>
    </source>
</evidence>
<dbReference type="EC" id="6.1.1.7" evidence="12"/>
<dbReference type="Pfam" id="PF07973">
    <property type="entry name" value="tRNA_SAD"/>
    <property type="match status" value="1"/>
</dbReference>
<dbReference type="Gene3D" id="3.30.930.10">
    <property type="entry name" value="Bira Bifunctional Protein, Domain 2"/>
    <property type="match status" value="1"/>
</dbReference>
<evidence type="ECO:0000256" key="6">
    <source>
        <dbReference type="ARBA" id="ARBA00022833"/>
    </source>
</evidence>
<evidence type="ECO:0000256" key="12">
    <source>
        <dbReference type="HAMAP-Rule" id="MF_03133"/>
    </source>
</evidence>
<dbReference type="InterPro" id="IPR023033">
    <property type="entry name" value="Ala_tRNA_ligase_euk/bac"/>
</dbReference>
<dbReference type="PRINTS" id="PR00980">
    <property type="entry name" value="TRNASYNTHALA"/>
</dbReference>
<name>A0A4P9X3U9_9FUNG</name>
<dbReference type="PROSITE" id="PS50860">
    <property type="entry name" value="AA_TRNA_LIGASE_II_ALA"/>
    <property type="match status" value="1"/>
</dbReference>
<gene>
    <name evidence="12" type="primary">ALA1</name>
    <name evidence="14" type="ORF">CXG81DRAFT_14146</name>
</gene>
<dbReference type="STRING" id="1555241.A0A4P9X3U9"/>
<evidence type="ECO:0000259" key="13">
    <source>
        <dbReference type="PROSITE" id="PS50860"/>
    </source>
</evidence>
<evidence type="ECO:0000256" key="8">
    <source>
        <dbReference type="ARBA" id="ARBA00022884"/>
    </source>
</evidence>
<keyword evidence="4 12" id="KW-0479">Metal-binding</keyword>
<dbReference type="InterPro" id="IPR018162">
    <property type="entry name" value="Ala-tRNA-ligase_IIc_anticod-bd"/>
</dbReference>
<dbReference type="NCBIfam" id="TIGR00344">
    <property type="entry name" value="alaS"/>
    <property type="match status" value="1"/>
</dbReference>
<dbReference type="FunFam" id="3.30.930.10:FF:000011">
    <property type="entry name" value="Alanine--tRNA ligase, cytoplasmic"/>
    <property type="match status" value="1"/>
</dbReference>
<comment type="subcellular location">
    <subcellularLocation>
        <location evidence="12">Mitochondrion</location>
    </subcellularLocation>
    <subcellularLocation>
        <location evidence="12">Cytoplasm</location>
    </subcellularLocation>
</comment>
<keyword evidence="3 12" id="KW-0436">Ligase</keyword>
<comment type="similarity">
    <text evidence="1">Belongs to the class-II aminoacyl-tRNA synthetase family. Alax-L subfamily.</text>
</comment>
<dbReference type="CDD" id="cd00673">
    <property type="entry name" value="AlaRS_core"/>
    <property type="match status" value="1"/>
</dbReference>
<keyword evidence="2 12" id="KW-0820">tRNA-binding</keyword>
<comment type="catalytic activity">
    <reaction evidence="11 12">
        <text>tRNA(Ala) + L-alanine + ATP = L-alanyl-tRNA(Ala) + AMP + diphosphate</text>
        <dbReference type="Rhea" id="RHEA:12540"/>
        <dbReference type="Rhea" id="RHEA-COMP:9657"/>
        <dbReference type="Rhea" id="RHEA-COMP:9923"/>
        <dbReference type="ChEBI" id="CHEBI:30616"/>
        <dbReference type="ChEBI" id="CHEBI:33019"/>
        <dbReference type="ChEBI" id="CHEBI:57972"/>
        <dbReference type="ChEBI" id="CHEBI:78442"/>
        <dbReference type="ChEBI" id="CHEBI:78497"/>
        <dbReference type="ChEBI" id="CHEBI:456215"/>
        <dbReference type="EC" id="6.1.1.7"/>
    </reaction>
</comment>
<dbReference type="GO" id="GO:0004813">
    <property type="term" value="F:alanine-tRNA ligase activity"/>
    <property type="evidence" value="ECO:0007669"/>
    <property type="project" value="UniProtKB-UniRule"/>
</dbReference>
<dbReference type="SUPFAM" id="SSF55681">
    <property type="entry name" value="Class II aaRS and biotin synthetases"/>
    <property type="match status" value="1"/>
</dbReference>
<dbReference type="InterPro" id="IPR050058">
    <property type="entry name" value="Ala-tRNA_ligase"/>
</dbReference>
<dbReference type="Pfam" id="PF01411">
    <property type="entry name" value="tRNA-synt_2c"/>
    <property type="match status" value="1"/>
</dbReference>
<proteinExistence type="inferred from homology"/>
<keyword evidence="12" id="KW-0496">Mitochondrion</keyword>
<evidence type="ECO:0000256" key="9">
    <source>
        <dbReference type="ARBA" id="ARBA00022917"/>
    </source>
</evidence>
<dbReference type="SUPFAM" id="SSF50447">
    <property type="entry name" value="Translation proteins"/>
    <property type="match status" value="1"/>
</dbReference>
<dbReference type="InterPro" id="IPR009000">
    <property type="entry name" value="Transl_B-barrel_sf"/>
</dbReference>
<keyword evidence="6 12" id="KW-0862">Zinc</keyword>
<dbReference type="InterPro" id="IPR059090">
    <property type="entry name" value="ALA1_helical"/>
</dbReference>
<dbReference type="Proteomes" id="UP000274922">
    <property type="component" value="Unassembled WGS sequence"/>
</dbReference>
<keyword evidence="10 12" id="KW-0030">Aminoacyl-tRNA synthetase</keyword>
<dbReference type="InterPro" id="IPR018165">
    <property type="entry name" value="Ala-tRNA-synth_IIc_core"/>
</dbReference>
<dbReference type="InterPro" id="IPR003156">
    <property type="entry name" value="DHHA1_dom"/>
</dbReference>
<dbReference type="SUPFAM" id="SSF101353">
    <property type="entry name" value="Putative anticodon-binding domain of alanyl-tRNA synthetase (AlaRS)"/>
    <property type="match status" value="1"/>
</dbReference>
<dbReference type="SMART" id="SM00863">
    <property type="entry name" value="tRNA_SAD"/>
    <property type="match status" value="1"/>
</dbReference>
<feature type="binding site" evidence="12">
    <location>
        <position position="737"/>
    </location>
    <ligand>
        <name>Zn(2+)</name>
        <dbReference type="ChEBI" id="CHEBI:29105"/>
    </ligand>
</feature>
<organism evidence="14 15">
    <name type="scientific">Caulochytrium protostelioides</name>
    <dbReference type="NCBI Taxonomy" id="1555241"/>
    <lineage>
        <taxon>Eukaryota</taxon>
        <taxon>Fungi</taxon>
        <taxon>Fungi incertae sedis</taxon>
        <taxon>Chytridiomycota</taxon>
        <taxon>Chytridiomycota incertae sedis</taxon>
        <taxon>Chytridiomycetes</taxon>
        <taxon>Caulochytriales</taxon>
        <taxon>Caulochytriaceae</taxon>
        <taxon>Caulochytrium</taxon>
    </lineage>
</organism>
<keyword evidence="12" id="KW-0963">Cytoplasm</keyword>
<evidence type="ECO:0000256" key="4">
    <source>
        <dbReference type="ARBA" id="ARBA00022723"/>
    </source>
</evidence>
<feature type="binding site" evidence="12">
    <location>
        <position position="614"/>
    </location>
    <ligand>
        <name>Zn(2+)</name>
        <dbReference type="ChEBI" id="CHEBI:29105"/>
    </ligand>
</feature>
<accession>A0A4P9X3U9</accession>